<sequence length="66" mass="7169">MGPTWALLCMCCSCVAWSSCGTANSESRGCLYCLLLGPFLPGFPHLVLLQLDIPWLADTHGRSAHF</sequence>
<dbReference type="EMBL" id="JH000086">
    <property type="protein sequence ID" value="EGW04937.1"/>
    <property type="molecule type" value="Genomic_DNA"/>
</dbReference>
<dbReference type="AlphaFoldDB" id="G3GZZ4"/>
<keyword evidence="1" id="KW-0732">Signal</keyword>
<protein>
    <recommendedName>
        <fullName evidence="4">Secreted protein</fullName>
    </recommendedName>
</protein>
<dbReference type="InParanoid" id="G3GZZ4"/>
<feature type="signal peptide" evidence="1">
    <location>
        <begin position="1"/>
        <end position="18"/>
    </location>
</feature>
<reference evidence="3" key="1">
    <citation type="journal article" date="2011" name="Nat. Biotechnol.">
        <title>The genomic sequence of the Chinese hamster ovary (CHO)-K1 cell line.</title>
        <authorList>
            <person name="Xu X."/>
            <person name="Nagarajan H."/>
            <person name="Lewis N.E."/>
            <person name="Pan S."/>
            <person name="Cai Z."/>
            <person name="Liu X."/>
            <person name="Chen W."/>
            <person name="Xie M."/>
            <person name="Wang W."/>
            <person name="Hammond S."/>
            <person name="Andersen M.R."/>
            <person name="Neff N."/>
            <person name="Passarelli B."/>
            <person name="Koh W."/>
            <person name="Fan H.C."/>
            <person name="Wang J."/>
            <person name="Gui Y."/>
            <person name="Lee K.H."/>
            <person name="Betenbaugh M.J."/>
            <person name="Quake S.R."/>
            <person name="Famili I."/>
            <person name="Palsson B.O."/>
            <person name="Wang J."/>
        </authorList>
    </citation>
    <scope>NUCLEOTIDE SEQUENCE [LARGE SCALE GENOMIC DNA]</scope>
    <source>
        <strain evidence="3">CHO K1 cell line</strain>
    </source>
</reference>
<feature type="chain" id="PRO_5003443760" description="Secreted protein" evidence="1">
    <location>
        <begin position="19"/>
        <end position="66"/>
    </location>
</feature>
<evidence type="ECO:0008006" key="4">
    <source>
        <dbReference type="Google" id="ProtNLM"/>
    </source>
</evidence>
<accession>G3GZZ4</accession>
<dbReference type="Proteomes" id="UP000001075">
    <property type="component" value="Unassembled WGS sequence"/>
</dbReference>
<organism evidence="2 3">
    <name type="scientific">Cricetulus griseus</name>
    <name type="common">Chinese hamster</name>
    <name type="synonym">Cricetulus barabensis griseus</name>
    <dbReference type="NCBI Taxonomy" id="10029"/>
    <lineage>
        <taxon>Eukaryota</taxon>
        <taxon>Metazoa</taxon>
        <taxon>Chordata</taxon>
        <taxon>Craniata</taxon>
        <taxon>Vertebrata</taxon>
        <taxon>Euteleostomi</taxon>
        <taxon>Mammalia</taxon>
        <taxon>Eutheria</taxon>
        <taxon>Euarchontoglires</taxon>
        <taxon>Glires</taxon>
        <taxon>Rodentia</taxon>
        <taxon>Myomorpha</taxon>
        <taxon>Muroidea</taxon>
        <taxon>Cricetidae</taxon>
        <taxon>Cricetinae</taxon>
        <taxon>Cricetulus</taxon>
    </lineage>
</organism>
<evidence type="ECO:0000256" key="1">
    <source>
        <dbReference type="SAM" id="SignalP"/>
    </source>
</evidence>
<evidence type="ECO:0000313" key="3">
    <source>
        <dbReference type="Proteomes" id="UP000001075"/>
    </source>
</evidence>
<gene>
    <name evidence="2" type="ORF">I79_003442</name>
</gene>
<name>G3GZZ4_CRIGR</name>
<proteinExistence type="predicted"/>
<evidence type="ECO:0000313" key="2">
    <source>
        <dbReference type="EMBL" id="EGW04937.1"/>
    </source>
</evidence>